<evidence type="ECO:0000259" key="4">
    <source>
        <dbReference type="SMART" id="SM01139"/>
    </source>
</evidence>
<keyword evidence="2" id="KW-0175">Coiled coil</keyword>
<feature type="compositionally biased region" description="Polar residues" evidence="3">
    <location>
        <begin position="10"/>
        <end position="21"/>
    </location>
</feature>
<dbReference type="GO" id="GO:0003779">
    <property type="term" value="F:actin binding"/>
    <property type="evidence" value="ECO:0007669"/>
    <property type="project" value="InterPro"/>
</dbReference>
<feature type="compositionally biased region" description="Low complexity" evidence="3">
    <location>
        <begin position="154"/>
        <end position="166"/>
    </location>
</feature>
<comment type="similarity">
    <text evidence="1">Belongs to the formin homology family. Diaphanous subfamily.</text>
</comment>
<dbReference type="Gene3D" id="1.10.20.40">
    <property type="entry name" value="Formin, diaphanous GTPase-binding domain"/>
    <property type="match status" value="1"/>
</dbReference>
<feature type="domain" description="Formin FH3" evidence="4">
    <location>
        <begin position="385"/>
        <end position="563"/>
    </location>
</feature>
<gene>
    <name evidence="6" type="ORF">ASIM_LOCUS17886</name>
</gene>
<evidence type="ECO:0000313" key="6">
    <source>
        <dbReference type="EMBL" id="VDK61926.1"/>
    </source>
</evidence>
<dbReference type="InterPro" id="IPR011989">
    <property type="entry name" value="ARM-like"/>
</dbReference>
<dbReference type="InterPro" id="IPR010472">
    <property type="entry name" value="FH3_dom"/>
</dbReference>
<dbReference type="SMART" id="SM01140">
    <property type="entry name" value="Drf_GBD"/>
    <property type="match status" value="1"/>
</dbReference>
<evidence type="ECO:0000256" key="3">
    <source>
        <dbReference type="SAM" id="MobiDB-lite"/>
    </source>
</evidence>
<dbReference type="OrthoDB" id="1104827at2759"/>
<dbReference type="InterPro" id="IPR016024">
    <property type="entry name" value="ARM-type_fold"/>
</dbReference>
<sequence>MFDDEESTETDSQQPSHQPKNTHSTTSSSTKSDRKSTSTIFKRASFANLSRYFDKAVKYVESGDEDWSLLLRPIPAPRFMRRDSSSSRSTPHDCNSSNSKVSSSPHHRCSQHFLNRRLALTQLSRKGNYAMGKLSDAFLYKLKHPTTHEPSCASQSLYSRSSTTSLDQEPVGRMTDEQVNDAFRKIARKLQKQMNIKGEKLEALVADRDIAKKRQMVAQSQRLNMPGCDSSKSPNDFVNRMERALQAGEGHMSMLKDLLKDLKVHLSVQKVNYIKEFGDKGGIQLLFRIMENLMSMLRQTDCPERDEEGAILLYDSMKCLKSIVNTWPGMYLCFKRDSKMFKCLVGALSVAACKPTLDCWYSLRFETLNLLTVVAFINDDQFELQGRDILLEELSKEGRNMKCERFWCIVSCLKKTNRLDVVKKALMLVNIILDVRDPDDVSTDEGKAAAEEAWQMRMHWRSEFMRAGMYQCVDVRWRLIFRIRSFKSIHLSSTFLEHCTAESIKAQYDTFCHNKEADFAELVERFEQIPNYFRLIENCISEIVLPKTCVDPDFRGKFEFTQDVCQIVG</sequence>
<dbReference type="Pfam" id="PF06371">
    <property type="entry name" value="Drf_GBD"/>
    <property type="match status" value="1"/>
</dbReference>
<keyword evidence="7" id="KW-1185">Reference proteome</keyword>
<evidence type="ECO:0000259" key="5">
    <source>
        <dbReference type="SMART" id="SM01140"/>
    </source>
</evidence>
<name>A0A3P6RIR8_ANISI</name>
<dbReference type="SUPFAM" id="SSF48371">
    <property type="entry name" value="ARM repeat"/>
    <property type="match status" value="1"/>
</dbReference>
<feature type="domain" description="Formin GTPase-binding" evidence="5">
    <location>
        <begin position="171"/>
        <end position="376"/>
    </location>
</feature>
<evidence type="ECO:0000256" key="1">
    <source>
        <dbReference type="ARBA" id="ARBA00008214"/>
    </source>
</evidence>
<protein>
    <recommendedName>
        <fullName evidence="8">GBD/FH3 domain-containing protein</fullName>
    </recommendedName>
</protein>
<dbReference type="Gene3D" id="1.25.10.10">
    <property type="entry name" value="Leucine-rich Repeat Variant"/>
    <property type="match status" value="1"/>
</dbReference>
<dbReference type="Gene3D" id="1.10.238.150">
    <property type="entry name" value="Formin, FH3 diaphanous domain"/>
    <property type="match status" value="1"/>
</dbReference>
<dbReference type="InterPro" id="IPR010473">
    <property type="entry name" value="GTPase-bd"/>
</dbReference>
<dbReference type="Proteomes" id="UP000267096">
    <property type="component" value="Unassembled WGS sequence"/>
</dbReference>
<feature type="region of interest" description="Disordered" evidence="3">
    <location>
        <begin position="1"/>
        <end position="37"/>
    </location>
</feature>
<evidence type="ECO:0000256" key="2">
    <source>
        <dbReference type="ARBA" id="ARBA00023054"/>
    </source>
</evidence>
<accession>A0A3P6RIR8</accession>
<reference evidence="6 7" key="1">
    <citation type="submission" date="2018-11" db="EMBL/GenBank/DDBJ databases">
        <authorList>
            <consortium name="Pathogen Informatics"/>
        </authorList>
    </citation>
    <scope>NUCLEOTIDE SEQUENCE [LARGE SCALE GENOMIC DNA]</scope>
</reference>
<dbReference type="AlphaFoldDB" id="A0A3P6RIR8"/>
<dbReference type="EMBL" id="UYRR01034708">
    <property type="protein sequence ID" value="VDK61926.1"/>
    <property type="molecule type" value="Genomic_DNA"/>
</dbReference>
<dbReference type="GO" id="GO:0031267">
    <property type="term" value="F:small GTPase binding"/>
    <property type="evidence" value="ECO:0007669"/>
    <property type="project" value="InterPro"/>
</dbReference>
<dbReference type="GO" id="GO:0030036">
    <property type="term" value="P:actin cytoskeleton organization"/>
    <property type="evidence" value="ECO:0007669"/>
    <property type="project" value="InterPro"/>
</dbReference>
<proteinExistence type="inferred from homology"/>
<feature type="region of interest" description="Disordered" evidence="3">
    <location>
        <begin position="79"/>
        <end position="108"/>
    </location>
</feature>
<feature type="compositionally biased region" description="Low complexity" evidence="3">
    <location>
        <begin position="95"/>
        <end position="104"/>
    </location>
</feature>
<feature type="region of interest" description="Disordered" evidence="3">
    <location>
        <begin position="149"/>
        <end position="171"/>
    </location>
</feature>
<dbReference type="SMART" id="SM01139">
    <property type="entry name" value="Drf_FH3"/>
    <property type="match status" value="1"/>
</dbReference>
<evidence type="ECO:0000313" key="7">
    <source>
        <dbReference type="Proteomes" id="UP000267096"/>
    </source>
</evidence>
<organism evidence="6 7">
    <name type="scientific">Anisakis simplex</name>
    <name type="common">Herring worm</name>
    <dbReference type="NCBI Taxonomy" id="6269"/>
    <lineage>
        <taxon>Eukaryota</taxon>
        <taxon>Metazoa</taxon>
        <taxon>Ecdysozoa</taxon>
        <taxon>Nematoda</taxon>
        <taxon>Chromadorea</taxon>
        <taxon>Rhabditida</taxon>
        <taxon>Spirurina</taxon>
        <taxon>Ascaridomorpha</taxon>
        <taxon>Ascaridoidea</taxon>
        <taxon>Anisakidae</taxon>
        <taxon>Anisakis</taxon>
        <taxon>Anisakis simplex complex</taxon>
    </lineage>
</organism>
<evidence type="ECO:0008006" key="8">
    <source>
        <dbReference type="Google" id="ProtNLM"/>
    </source>
</evidence>
<dbReference type="InterPro" id="IPR044933">
    <property type="entry name" value="DIA_GBD_sf"/>
</dbReference>